<feature type="region of interest" description="Disordered" evidence="1">
    <location>
        <begin position="189"/>
        <end position="210"/>
    </location>
</feature>
<dbReference type="PANTHER" id="PTHR35117:SF1">
    <property type="entry name" value="MYOSIN-M HEAVY PROTEIN"/>
    <property type="match status" value="1"/>
</dbReference>
<sequence>EAKNLEEILNEYISLKEEKMMLDQQRSMEMQEKNHIHMLLQGIQNAINSYNAFRRPPSGISPIINVTCVPQNMSNIPSLSKSVNTNIEIRNFSTPITNASDKKRKDNQTLNVSTVAKKPRGRPPGKKNLVEGQNTLPAPSNIVNNQVVLSQSSSNTQPSSENCIIDGLQVQGSSVSKCLSNHPSFLVPTNSPIPETPSRTYSSHIDTNQTSKRDCMGSKLNFNAFDMPKSLDKSLSKEVSTSKSDKKVDQSNIEFSNMDLDCLFGEILNDLEISSFEDIDFSDLPNPTHSKDNASWFDDECNTNP</sequence>
<proteinExistence type="predicted"/>
<evidence type="ECO:0000313" key="2">
    <source>
        <dbReference type="EMBL" id="RDX92888.1"/>
    </source>
</evidence>
<evidence type="ECO:0000313" key="3">
    <source>
        <dbReference type="Proteomes" id="UP000257109"/>
    </source>
</evidence>
<name>A0A371GQR3_MUCPR</name>
<organism evidence="2 3">
    <name type="scientific">Mucuna pruriens</name>
    <name type="common">Velvet bean</name>
    <name type="synonym">Dolichos pruriens</name>
    <dbReference type="NCBI Taxonomy" id="157652"/>
    <lineage>
        <taxon>Eukaryota</taxon>
        <taxon>Viridiplantae</taxon>
        <taxon>Streptophyta</taxon>
        <taxon>Embryophyta</taxon>
        <taxon>Tracheophyta</taxon>
        <taxon>Spermatophyta</taxon>
        <taxon>Magnoliopsida</taxon>
        <taxon>eudicotyledons</taxon>
        <taxon>Gunneridae</taxon>
        <taxon>Pentapetalae</taxon>
        <taxon>rosids</taxon>
        <taxon>fabids</taxon>
        <taxon>Fabales</taxon>
        <taxon>Fabaceae</taxon>
        <taxon>Papilionoideae</taxon>
        <taxon>50 kb inversion clade</taxon>
        <taxon>NPAAA clade</taxon>
        <taxon>indigoferoid/millettioid clade</taxon>
        <taxon>Phaseoleae</taxon>
        <taxon>Mucuna</taxon>
    </lineage>
</organism>
<feature type="non-terminal residue" evidence="2">
    <location>
        <position position="305"/>
    </location>
</feature>
<dbReference type="PANTHER" id="PTHR35117">
    <property type="entry name" value="MYOSIN-M HEAVY PROTEIN"/>
    <property type="match status" value="1"/>
</dbReference>
<reference evidence="2" key="1">
    <citation type="submission" date="2018-05" db="EMBL/GenBank/DDBJ databases">
        <title>Draft genome of Mucuna pruriens seed.</title>
        <authorList>
            <person name="Nnadi N.E."/>
            <person name="Vos R."/>
            <person name="Hasami M.H."/>
            <person name="Devisetty U.K."/>
            <person name="Aguiy J.C."/>
        </authorList>
    </citation>
    <scope>NUCLEOTIDE SEQUENCE [LARGE SCALE GENOMIC DNA]</scope>
    <source>
        <strain evidence="2">JCA_2017</strain>
    </source>
</reference>
<dbReference type="OrthoDB" id="1455991at2759"/>
<gene>
    <name evidence="2" type="ORF">CR513_24924</name>
</gene>
<accession>A0A371GQR3</accession>
<evidence type="ECO:0000256" key="1">
    <source>
        <dbReference type="SAM" id="MobiDB-lite"/>
    </source>
</evidence>
<protein>
    <submittedName>
        <fullName evidence="2">Uncharacterized protein</fullName>
    </submittedName>
</protein>
<comment type="caution">
    <text evidence="2">The sequence shown here is derived from an EMBL/GenBank/DDBJ whole genome shotgun (WGS) entry which is preliminary data.</text>
</comment>
<keyword evidence="3" id="KW-1185">Reference proteome</keyword>
<feature type="non-terminal residue" evidence="2">
    <location>
        <position position="1"/>
    </location>
</feature>
<dbReference type="AlphaFoldDB" id="A0A371GQR3"/>
<dbReference type="Proteomes" id="UP000257109">
    <property type="component" value="Unassembled WGS sequence"/>
</dbReference>
<dbReference type="EMBL" id="QJKJ01004748">
    <property type="protein sequence ID" value="RDX92888.1"/>
    <property type="molecule type" value="Genomic_DNA"/>
</dbReference>